<evidence type="ECO:0000313" key="3">
    <source>
        <dbReference type="Proteomes" id="UP000317155"/>
    </source>
</evidence>
<keyword evidence="3" id="KW-1185">Reference proteome</keyword>
<dbReference type="Pfam" id="PF03061">
    <property type="entry name" value="4HBT"/>
    <property type="match status" value="1"/>
</dbReference>
<dbReference type="Proteomes" id="UP000317155">
    <property type="component" value="Unassembled WGS sequence"/>
</dbReference>
<dbReference type="SUPFAM" id="SSF54637">
    <property type="entry name" value="Thioesterase/thiol ester dehydrase-isomerase"/>
    <property type="match status" value="1"/>
</dbReference>
<dbReference type="InterPro" id="IPR006683">
    <property type="entry name" value="Thioestr_dom"/>
</dbReference>
<dbReference type="Gene3D" id="3.10.129.10">
    <property type="entry name" value="Hotdog Thioesterase"/>
    <property type="match status" value="1"/>
</dbReference>
<dbReference type="InterPro" id="IPR029069">
    <property type="entry name" value="HotDog_dom_sf"/>
</dbReference>
<dbReference type="InterPro" id="IPR052723">
    <property type="entry name" value="Acyl-CoA_thioesterase_PaaI"/>
</dbReference>
<comment type="caution">
    <text evidence="2">The sequence shown here is derived from an EMBL/GenBank/DDBJ whole genome shotgun (WGS) entry which is preliminary data.</text>
</comment>
<name>A0A550JKJ8_9BACT</name>
<gene>
    <name evidence="2" type="ORF">FL622_00715</name>
</gene>
<evidence type="ECO:0000313" key="2">
    <source>
        <dbReference type="EMBL" id="TRO83739.1"/>
    </source>
</evidence>
<dbReference type="EMBL" id="VJVV01000001">
    <property type="protein sequence ID" value="TRO83739.1"/>
    <property type="molecule type" value="Genomic_DNA"/>
</dbReference>
<dbReference type="PANTHER" id="PTHR42856:SF1">
    <property type="entry name" value="ACYL-COENZYME A THIOESTERASE PAAI"/>
    <property type="match status" value="1"/>
</dbReference>
<sequence length="128" mass="13754">MIKSRTHLLVSPEWVGQTVALAEGKAEVRLTTRPEMVADDRGLVHGGFTFGLADYAAMLAVNDPHVVLGAAEVRFLAPVTFGETLLARAEIVEGSGKKRIVKCTVSTDRLVFEGIFSCFVLTGHVLDG</sequence>
<dbReference type="CDD" id="cd03443">
    <property type="entry name" value="PaaI_thioesterase"/>
    <property type="match status" value="1"/>
</dbReference>
<evidence type="ECO:0000259" key="1">
    <source>
        <dbReference type="Pfam" id="PF03061"/>
    </source>
</evidence>
<dbReference type="AlphaFoldDB" id="A0A550JKJ8"/>
<accession>A0A550JKJ8</accession>
<dbReference type="GO" id="GO:0016289">
    <property type="term" value="F:acyl-CoA hydrolase activity"/>
    <property type="evidence" value="ECO:0007669"/>
    <property type="project" value="TreeGrafter"/>
</dbReference>
<protein>
    <submittedName>
        <fullName evidence="2">Thioesterase</fullName>
    </submittedName>
</protein>
<dbReference type="OrthoDB" id="5323777at2"/>
<organism evidence="2 3">
    <name type="scientific">Trichloromonas acetexigens</name>
    <dbReference type="NCBI Taxonomy" id="38815"/>
    <lineage>
        <taxon>Bacteria</taxon>
        <taxon>Pseudomonadati</taxon>
        <taxon>Thermodesulfobacteriota</taxon>
        <taxon>Desulfuromonadia</taxon>
        <taxon>Desulfuromonadales</taxon>
        <taxon>Trichloromonadaceae</taxon>
        <taxon>Trichloromonas</taxon>
    </lineage>
</organism>
<feature type="domain" description="Thioesterase" evidence="1">
    <location>
        <begin position="42"/>
        <end position="105"/>
    </location>
</feature>
<dbReference type="PANTHER" id="PTHR42856">
    <property type="entry name" value="ACYL-COENZYME A THIOESTERASE PAAI"/>
    <property type="match status" value="1"/>
</dbReference>
<proteinExistence type="predicted"/>
<reference evidence="2 3" key="1">
    <citation type="submission" date="2019-07" db="EMBL/GenBank/DDBJ databases">
        <title>Insights of Desulfuromonas acetexigens electromicrobiology.</title>
        <authorList>
            <person name="Katuri K."/>
            <person name="Sapireddy V."/>
            <person name="Shaw D.R."/>
            <person name="Saikaly P."/>
        </authorList>
    </citation>
    <scope>NUCLEOTIDE SEQUENCE [LARGE SCALE GENOMIC DNA]</scope>
    <source>
        <strain evidence="2 3">2873</strain>
    </source>
</reference>